<protein>
    <submittedName>
        <fullName evidence="3">Putative caspase-like protein</fullName>
    </submittedName>
</protein>
<dbReference type="EMBL" id="PVTV01000011">
    <property type="protein sequence ID" value="PRY99123.1"/>
    <property type="molecule type" value="Genomic_DNA"/>
</dbReference>
<evidence type="ECO:0000256" key="1">
    <source>
        <dbReference type="SAM" id="SignalP"/>
    </source>
</evidence>
<dbReference type="AlphaFoldDB" id="A0A2T0XJK8"/>
<comment type="caution">
    <text evidence="3">The sequence shown here is derived from an EMBL/GenBank/DDBJ whole genome shotgun (WGS) entry which is preliminary data.</text>
</comment>
<dbReference type="SUPFAM" id="SSF52129">
    <property type="entry name" value="Caspase-like"/>
    <property type="match status" value="1"/>
</dbReference>
<sequence>MLKNTTRRELLKGAGALAATIAAPSVLHAATKETKGIDASRVGLVIGNSKYTDSPLSNPVNDANAIAQLSEVMGFKTQCLLNASLKDISAAVETYVDELQRQKAVGFFYYAGHGVQLGWRNYIVPIGANIDRLDDVPKQAYELNIMLAALTKAKNPMNIIILDACRDNPFGKRVLPEQKGLSQFDAPIGSLLSYATSPGNTASDGSGANGLFTENLLREMKVPLTKIEDVFKRVRLNVRLQSKGGQIPWESTSLEDDFYFIADEAQFKQAEHELILAKEKAEADALAKLQAKVKADSNSQALAKALAEAEAQARMQAEADAKERARIEAEFKSRLSFENESTEKKFKEELALWEKAVASPSVEATEAYLKQYPSGLYAELASVRLDILLAKAGEKKLIVQSTDNNPFTEGTVSGVSRFTLGDQFTYVEKDALTGVANRTFTEVVTSLSETQIEINSGMKVLDILGNELRTPRFDWRTPAQIFPSSYSVGQSWKTTFKWAHSVYSKGQPVEQSQSLKVVGRERIVTPAGSFNAFKIVGAGYQVNNGGNERIDVTLLIDPEKCSRPIMFELRIKQAAYSRMFVATRTELTAFKQRAMN</sequence>
<dbReference type="Gene3D" id="2.40.360.20">
    <property type="match status" value="1"/>
</dbReference>
<gene>
    <name evidence="3" type="ORF">BCM14_0562</name>
</gene>
<dbReference type="GO" id="GO:0006508">
    <property type="term" value="P:proteolysis"/>
    <property type="evidence" value="ECO:0007669"/>
    <property type="project" value="InterPro"/>
</dbReference>
<keyword evidence="4" id="KW-1185">Reference proteome</keyword>
<dbReference type="Pfam" id="PF00656">
    <property type="entry name" value="Peptidase_C14"/>
    <property type="match status" value="1"/>
</dbReference>
<feature type="chain" id="PRO_5015737195" evidence="1">
    <location>
        <begin position="30"/>
        <end position="596"/>
    </location>
</feature>
<dbReference type="GO" id="GO:0004197">
    <property type="term" value="F:cysteine-type endopeptidase activity"/>
    <property type="evidence" value="ECO:0007669"/>
    <property type="project" value="InterPro"/>
</dbReference>
<dbReference type="InterPro" id="IPR006311">
    <property type="entry name" value="TAT_signal"/>
</dbReference>
<name>A0A2T0XJK8_9BURK</name>
<dbReference type="Gene3D" id="3.40.50.1460">
    <property type="match status" value="1"/>
</dbReference>
<evidence type="ECO:0000313" key="3">
    <source>
        <dbReference type="EMBL" id="PRY99123.1"/>
    </source>
</evidence>
<proteinExistence type="predicted"/>
<dbReference type="RefSeq" id="WP_106226464.1">
    <property type="nucleotide sequence ID" value="NZ_PVTV01000011.1"/>
</dbReference>
<dbReference type="PANTHER" id="PTHR22576:SF37">
    <property type="entry name" value="MUCOSA-ASSOCIATED LYMPHOID TISSUE LYMPHOMA TRANSLOCATION PROTEIN 1"/>
    <property type="match status" value="1"/>
</dbReference>
<dbReference type="Proteomes" id="UP000238308">
    <property type="component" value="Unassembled WGS sequence"/>
</dbReference>
<feature type="signal peptide" evidence="1">
    <location>
        <begin position="1"/>
        <end position="29"/>
    </location>
</feature>
<evidence type="ECO:0000259" key="2">
    <source>
        <dbReference type="PROSITE" id="PS50208"/>
    </source>
</evidence>
<evidence type="ECO:0000313" key="4">
    <source>
        <dbReference type="Proteomes" id="UP000238308"/>
    </source>
</evidence>
<dbReference type="InterPro" id="IPR001309">
    <property type="entry name" value="Pept_C14_p20"/>
</dbReference>
<accession>A0A2T0XJK8</accession>
<feature type="domain" description="Caspase family p20" evidence="2">
    <location>
        <begin position="39"/>
        <end position="169"/>
    </location>
</feature>
<dbReference type="PROSITE" id="PS51318">
    <property type="entry name" value="TAT"/>
    <property type="match status" value="1"/>
</dbReference>
<dbReference type="InterPro" id="IPR029030">
    <property type="entry name" value="Caspase-like_dom_sf"/>
</dbReference>
<dbReference type="OrthoDB" id="9768004at2"/>
<dbReference type="InterPro" id="IPR052039">
    <property type="entry name" value="Caspase-related_regulators"/>
</dbReference>
<keyword evidence="1" id="KW-0732">Signal</keyword>
<dbReference type="PANTHER" id="PTHR22576">
    <property type="entry name" value="MUCOSA ASSOCIATED LYMPHOID TISSUE LYMPHOMA TRANSLOCATION PROTEIN 1/PARACASPASE"/>
    <property type="match status" value="1"/>
</dbReference>
<reference evidence="3 4" key="1">
    <citation type="submission" date="2018-03" db="EMBL/GenBank/DDBJ databases">
        <title>Genomic Encyclopedia of Type Strains, Phase III (KMG-III): the genomes of soil and plant-associated and newly described type strains.</title>
        <authorList>
            <person name="Whitman W."/>
        </authorList>
    </citation>
    <scope>NUCLEOTIDE SEQUENCE [LARGE SCALE GENOMIC DNA]</scope>
    <source>
        <strain evidence="3 4">MWH-P2sevCIIIb</strain>
    </source>
</reference>
<organism evidence="3 4">
    <name type="scientific">Jezberella montanilacus</name>
    <dbReference type="NCBI Taxonomy" id="323426"/>
    <lineage>
        <taxon>Bacteria</taxon>
        <taxon>Pseudomonadati</taxon>
        <taxon>Pseudomonadota</taxon>
        <taxon>Betaproteobacteria</taxon>
        <taxon>Burkholderiales</taxon>
        <taxon>Alcaligenaceae</taxon>
        <taxon>Jezberella</taxon>
    </lineage>
</organism>
<dbReference type="PROSITE" id="PS50208">
    <property type="entry name" value="CASPASE_P20"/>
    <property type="match status" value="1"/>
</dbReference>
<dbReference type="InterPro" id="IPR011600">
    <property type="entry name" value="Pept_C14_caspase"/>
</dbReference>